<dbReference type="Gene3D" id="3.30.2350.10">
    <property type="entry name" value="Pseudouridine synthase"/>
    <property type="match status" value="1"/>
</dbReference>
<dbReference type="CDD" id="cd02869">
    <property type="entry name" value="PseudoU_synth_RluA_like"/>
    <property type="match status" value="1"/>
</dbReference>
<keyword evidence="3" id="KW-1185">Reference proteome</keyword>
<dbReference type="InterPro" id="IPR050188">
    <property type="entry name" value="RluA_PseudoU_synthase"/>
</dbReference>
<dbReference type="InterPro" id="IPR020103">
    <property type="entry name" value="PsdUridine_synth_cat_dom_sf"/>
</dbReference>
<dbReference type="EMBL" id="WRPA01000004">
    <property type="protein sequence ID" value="MXR68368.1"/>
    <property type="molecule type" value="Genomic_DNA"/>
</dbReference>
<protein>
    <submittedName>
        <fullName evidence="2">RNA pseudouridine synthase</fullName>
    </submittedName>
</protein>
<gene>
    <name evidence="2" type="ORF">GNT65_06710</name>
</gene>
<dbReference type="SUPFAM" id="SSF55120">
    <property type="entry name" value="Pseudouridine synthase"/>
    <property type="match status" value="1"/>
</dbReference>
<reference evidence="2 3" key="1">
    <citation type="submission" date="2019-12" db="EMBL/GenBank/DDBJ databases">
        <title>Shewanella insulae sp. nov., isolated from a tidal flat.</title>
        <authorList>
            <person name="Yoon J.-H."/>
        </authorList>
    </citation>
    <scope>NUCLEOTIDE SEQUENCE [LARGE SCALE GENOMIC DNA]</scope>
    <source>
        <strain evidence="2 3">JBTF-M18</strain>
    </source>
</reference>
<sequence>MQADPKPSPIEHHLNVSQTETDACTLLAEASRLSKQEIKQAMAKGAVWLTRGKYTQRLRRAKKPLKLGDQLHLYYNPKVLGQEVEDAQLILDKGEYSIWYKPYAMLCQGSKWSDHTTINRFVETHLTPQRPAFIIHRLDRAATGLVIIGHSKKTTAALAAQFEHRELDKQYRVIVKGEFPKGTRTITTEVDGKSACSHASLVEYDSAQDMSLVQVKIETGRKHQIRIHMTSIDFPVVGDRQHGGAEASDVNLQLTACFLDFTCPLSQQPLHVALPDALQPSLKALKA</sequence>
<evidence type="ECO:0000313" key="3">
    <source>
        <dbReference type="Proteomes" id="UP000474778"/>
    </source>
</evidence>
<dbReference type="RefSeq" id="WP_160794584.1">
    <property type="nucleotide sequence ID" value="NZ_WRPA01000004.1"/>
</dbReference>
<dbReference type="GO" id="GO:0140098">
    <property type="term" value="F:catalytic activity, acting on RNA"/>
    <property type="evidence" value="ECO:0007669"/>
    <property type="project" value="UniProtKB-ARBA"/>
</dbReference>
<dbReference type="GO" id="GO:0001522">
    <property type="term" value="P:pseudouridine synthesis"/>
    <property type="evidence" value="ECO:0007669"/>
    <property type="project" value="InterPro"/>
</dbReference>
<evidence type="ECO:0000259" key="1">
    <source>
        <dbReference type="Pfam" id="PF00849"/>
    </source>
</evidence>
<feature type="domain" description="Pseudouridine synthase RsuA/RluA-like" evidence="1">
    <location>
        <begin position="96"/>
        <end position="230"/>
    </location>
</feature>
<organism evidence="2 3">
    <name type="scientific">Shewanella insulae</name>
    <dbReference type="NCBI Taxonomy" id="2681496"/>
    <lineage>
        <taxon>Bacteria</taxon>
        <taxon>Pseudomonadati</taxon>
        <taxon>Pseudomonadota</taxon>
        <taxon>Gammaproteobacteria</taxon>
        <taxon>Alteromonadales</taxon>
        <taxon>Shewanellaceae</taxon>
        <taxon>Shewanella</taxon>
    </lineage>
</organism>
<dbReference type="GO" id="GO:0009982">
    <property type="term" value="F:pseudouridine synthase activity"/>
    <property type="evidence" value="ECO:0007669"/>
    <property type="project" value="InterPro"/>
</dbReference>
<dbReference type="Pfam" id="PF00849">
    <property type="entry name" value="PseudoU_synth_2"/>
    <property type="match status" value="1"/>
</dbReference>
<dbReference type="PANTHER" id="PTHR21600">
    <property type="entry name" value="MITOCHONDRIAL RNA PSEUDOURIDINE SYNTHASE"/>
    <property type="match status" value="1"/>
</dbReference>
<proteinExistence type="predicted"/>
<name>A0A6L7HZ06_9GAMM</name>
<accession>A0A6L7HZ06</accession>
<dbReference type="GO" id="GO:0006396">
    <property type="term" value="P:RNA processing"/>
    <property type="evidence" value="ECO:0007669"/>
    <property type="project" value="UniProtKB-ARBA"/>
</dbReference>
<comment type="caution">
    <text evidence="2">The sequence shown here is derived from an EMBL/GenBank/DDBJ whole genome shotgun (WGS) entry which is preliminary data.</text>
</comment>
<evidence type="ECO:0000313" key="2">
    <source>
        <dbReference type="EMBL" id="MXR68368.1"/>
    </source>
</evidence>
<dbReference type="AlphaFoldDB" id="A0A6L7HZ06"/>
<dbReference type="Proteomes" id="UP000474778">
    <property type="component" value="Unassembled WGS sequence"/>
</dbReference>
<dbReference type="GO" id="GO:0003723">
    <property type="term" value="F:RNA binding"/>
    <property type="evidence" value="ECO:0007669"/>
    <property type="project" value="InterPro"/>
</dbReference>
<dbReference type="InterPro" id="IPR006145">
    <property type="entry name" value="PsdUridine_synth_RsuA/RluA"/>
</dbReference>